<feature type="coiled-coil region" evidence="6">
    <location>
        <begin position="224"/>
        <end position="251"/>
    </location>
</feature>
<evidence type="ECO:0000259" key="8">
    <source>
        <dbReference type="PROSITE" id="PS50115"/>
    </source>
</evidence>
<dbReference type="AlphaFoldDB" id="A0AAV7ZJ32"/>
<dbReference type="Pfam" id="PF01412">
    <property type="entry name" value="ArfGap"/>
    <property type="match status" value="1"/>
</dbReference>
<sequence>MSNRKQRQAQDELTSLLKLPGNRKCADCGAIGPRWASINLGIFVCIKCSGIHRSLGVHISQVRSVTLDTWPSQQVKKMKEIGNLKANEYWEVKLPANFNRPSHDKGFKLERFIRDKYERKRYVGKKTKKKKKKKTKHNNKKTKKPVFRSSEEEDDQQQQRQQQQDQQANKKNFQIPPPKNNQINKSKSVPLRLDNQRLEKILPKKSPLDEFDLINLGQSQNQNQDQYQYRNQNQNQNVEQKQQQFQQQQQCQQNSDQDLISLDLGTRLPQEKGFNKKAIMLMFNLQNKQSQGYKLGFQAFRNIQNQGRRRGGRGIERGIRRGWGRGMGRRMGRRMGRGTEFGLGNNFGSMNWNKNNFGKF</sequence>
<dbReference type="InterPro" id="IPR044520">
    <property type="entry name" value="ARF_GAP_AGD5/15"/>
</dbReference>
<comment type="caution">
    <text evidence="9">The sequence shown here is derived from an EMBL/GenBank/DDBJ whole genome shotgun (WGS) entry which is preliminary data.</text>
</comment>
<dbReference type="InterPro" id="IPR038508">
    <property type="entry name" value="ArfGAP_dom_sf"/>
</dbReference>
<dbReference type="PANTHER" id="PTHR46419">
    <property type="entry name" value="ADP-RIBOSYLATION FACTOR GTPASE-ACTIVATING PROTEIN AGD5"/>
    <property type="match status" value="1"/>
</dbReference>
<feature type="region of interest" description="Disordered" evidence="7">
    <location>
        <begin position="308"/>
        <end position="336"/>
    </location>
</feature>
<feature type="compositionally biased region" description="Basic residues" evidence="7">
    <location>
        <begin position="122"/>
        <end position="146"/>
    </location>
</feature>
<feature type="region of interest" description="Disordered" evidence="7">
    <location>
        <begin position="120"/>
        <end position="192"/>
    </location>
</feature>
<evidence type="ECO:0000256" key="3">
    <source>
        <dbReference type="ARBA" id="ARBA00022771"/>
    </source>
</evidence>
<dbReference type="SMART" id="SM00105">
    <property type="entry name" value="ArfGap"/>
    <property type="match status" value="1"/>
</dbReference>
<feature type="domain" description="Arf-GAP" evidence="8">
    <location>
        <begin position="10"/>
        <end position="130"/>
    </location>
</feature>
<evidence type="ECO:0000256" key="6">
    <source>
        <dbReference type="SAM" id="Coils"/>
    </source>
</evidence>
<dbReference type="EMBL" id="JANTQA010000032">
    <property type="protein sequence ID" value="KAJ3440310.1"/>
    <property type="molecule type" value="Genomic_DNA"/>
</dbReference>
<keyword evidence="4" id="KW-0862">Zinc</keyword>
<evidence type="ECO:0000256" key="1">
    <source>
        <dbReference type="ARBA" id="ARBA00022468"/>
    </source>
</evidence>
<accession>A0AAV7ZJ32</accession>
<dbReference type="GO" id="GO:0005096">
    <property type="term" value="F:GTPase activator activity"/>
    <property type="evidence" value="ECO:0007669"/>
    <property type="project" value="UniProtKB-KW"/>
</dbReference>
<name>A0AAV7ZJ32_9EUKA</name>
<evidence type="ECO:0000256" key="2">
    <source>
        <dbReference type="ARBA" id="ARBA00022723"/>
    </source>
</evidence>
<evidence type="ECO:0000256" key="4">
    <source>
        <dbReference type="ARBA" id="ARBA00022833"/>
    </source>
</evidence>
<evidence type="ECO:0000313" key="9">
    <source>
        <dbReference type="EMBL" id="KAJ3440310.1"/>
    </source>
</evidence>
<keyword evidence="6" id="KW-0175">Coiled coil</keyword>
<dbReference type="InterPro" id="IPR037278">
    <property type="entry name" value="ARFGAP/RecO"/>
</dbReference>
<protein>
    <submittedName>
        <fullName evidence="9">Adp-ribosylation factor gtpase-activating protein</fullName>
    </submittedName>
</protein>
<dbReference type="Gene3D" id="1.10.220.150">
    <property type="entry name" value="Arf GTPase activating protein"/>
    <property type="match status" value="1"/>
</dbReference>
<dbReference type="Proteomes" id="UP001146793">
    <property type="component" value="Unassembled WGS sequence"/>
</dbReference>
<evidence type="ECO:0000313" key="10">
    <source>
        <dbReference type="Proteomes" id="UP001146793"/>
    </source>
</evidence>
<feature type="compositionally biased region" description="Basic residues" evidence="7">
    <location>
        <begin position="320"/>
        <end position="336"/>
    </location>
</feature>
<reference evidence="9" key="1">
    <citation type="submission" date="2022-08" db="EMBL/GenBank/DDBJ databases">
        <title>Novel sulphate-reducing endosymbionts in the free-living metamonad Anaeramoeba.</title>
        <authorList>
            <person name="Jerlstrom-Hultqvist J."/>
            <person name="Cepicka I."/>
            <person name="Gallot-Lavallee L."/>
            <person name="Salas-Leiva D."/>
            <person name="Curtis B.A."/>
            <person name="Zahonova K."/>
            <person name="Pipaliya S."/>
            <person name="Dacks J."/>
            <person name="Roger A.J."/>
        </authorList>
    </citation>
    <scope>NUCLEOTIDE SEQUENCE</scope>
    <source>
        <strain evidence="9">Busselton2</strain>
    </source>
</reference>
<evidence type="ECO:0000256" key="7">
    <source>
        <dbReference type="SAM" id="MobiDB-lite"/>
    </source>
</evidence>
<dbReference type="CDD" id="cd08204">
    <property type="entry name" value="ArfGap"/>
    <property type="match status" value="1"/>
</dbReference>
<proteinExistence type="predicted"/>
<keyword evidence="2" id="KW-0479">Metal-binding</keyword>
<dbReference type="PANTHER" id="PTHR46419:SF2">
    <property type="entry name" value="ADP-RIBOSYLATION FACTOR GTPASE-ACTIVATING PROTEIN AGD5"/>
    <property type="match status" value="1"/>
</dbReference>
<dbReference type="GO" id="GO:0008270">
    <property type="term" value="F:zinc ion binding"/>
    <property type="evidence" value="ECO:0007669"/>
    <property type="project" value="UniProtKB-KW"/>
</dbReference>
<dbReference type="FunFam" id="1.10.220.150:FF:000009">
    <property type="entry name" value="stromal membrane-associated protein 1 isoform X1"/>
    <property type="match status" value="1"/>
</dbReference>
<keyword evidence="3 5" id="KW-0863">Zinc-finger</keyword>
<gene>
    <name evidence="9" type="ORF">M0812_16368</name>
</gene>
<evidence type="ECO:0000256" key="5">
    <source>
        <dbReference type="PROSITE-ProRule" id="PRU00288"/>
    </source>
</evidence>
<feature type="compositionally biased region" description="Low complexity" evidence="7">
    <location>
        <begin position="158"/>
        <end position="167"/>
    </location>
</feature>
<dbReference type="SUPFAM" id="SSF57863">
    <property type="entry name" value="ArfGap/RecO-like zinc finger"/>
    <property type="match status" value="1"/>
</dbReference>
<dbReference type="PRINTS" id="PR00405">
    <property type="entry name" value="REVINTRACTNG"/>
</dbReference>
<organism evidence="9 10">
    <name type="scientific">Anaeramoeba flamelloides</name>
    <dbReference type="NCBI Taxonomy" id="1746091"/>
    <lineage>
        <taxon>Eukaryota</taxon>
        <taxon>Metamonada</taxon>
        <taxon>Anaeramoebidae</taxon>
        <taxon>Anaeramoeba</taxon>
    </lineage>
</organism>
<keyword evidence="1" id="KW-0343">GTPase activation</keyword>
<dbReference type="InterPro" id="IPR001164">
    <property type="entry name" value="ArfGAP_dom"/>
</dbReference>
<dbReference type="PROSITE" id="PS50115">
    <property type="entry name" value="ARFGAP"/>
    <property type="match status" value="1"/>
</dbReference>